<dbReference type="SUPFAM" id="SSF51445">
    <property type="entry name" value="(Trans)glycosidases"/>
    <property type="match status" value="1"/>
</dbReference>
<dbReference type="GO" id="GO:0005975">
    <property type="term" value="P:carbohydrate metabolic process"/>
    <property type="evidence" value="ECO:0007669"/>
    <property type="project" value="InterPro"/>
</dbReference>
<gene>
    <name evidence="2" type="ORF">HLPR_24210</name>
</gene>
<dbReference type="EMBL" id="AP028654">
    <property type="protein sequence ID" value="BEP30090.1"/>
    <property type="molecule type" value="Genomic_DNA"/>
</dbReference>
<feature type="domain" description="GH18" evidence="1">
    <location>
        <begin position="227"/>
        <end position="546"/>
    </location>
</feature>
<dbReference type="Proteomes" id="UP001321786">
    <property type="component" value="Chromosome"/>
</dbReference>
<reference evidence="2 3" key="1">
    <citation type="submission" date="2023-08" db="EMBL/GenBank/DDBJ databases">
        <title>Helicovermis profunda gen. nov., sp. nov., a novel mesophilic, fermentative bacterium within the Bacillota from a deep-sea hydrothermal vent chimney.</title>
        <authorList>
            <person name="Miyazaki U."/>
            <person name="Mizutani D."/>
            <person name="Hashimoto Y."/>
            <person name="Tame A."/>
            <person name="Sawayama S."/>
            <person name="Miyazaki J."/>
            <person name="Takai K."/>
            <person name="Nakagawa S."/>
        </authorList>
    </citation>
    <scope>NUCLEOTIDE SEQUENCE [LARGE SCALE GENOMIC DNA]</scope>
    <source>
        <strain evidence="2 3">S502</strain>
    </source>
</reference>
<dbReference type="Gene3D" id="3.20.20.80">
    <property type="entry name" value="Glycosidases"/>
    <property type="match status" value="1"/>
</dbReference>
<dbReference type="PROSITE" id="PS51910">
    <property type="entry name" value="GH18_2"/>
    <property type="match status" value="1"/>
</dbReference>
<dbReference type="Gene3D" id="3.10.50.10">
    <property type="match status" value="1"/>
</dbReference>
<dbReference type="InterPro" id="IPR017853">
    <property type="entry name" value="GH"/>
</dbReference>
<dbReference type="SMART" id="SM00636">
    <property type="entry name" value="Glyco_18"/>
    <property type="match status" value="1"/>
</dbReference>
<dbReference type="InterPro" id="IPR029070">
    <property type="entry name" value="Chitinase_insertion_sf"/>
</dbReference>
<evidence type="ECO:0000313" key="2">
    <source>
        <dbReference type="EMBL" id="BEP30090.1"/>
    </source>
</evidence>
<dbReference type="KEGG" id="hprf:HLPR_24210"/>
<dbReference type="PANTHER" id="PTHR46066">
    <property type="entry name" value="CHITINASE DOMAIN-CONTAINING PROTEIN 1 FAMILY MEMBER"/>
    <property type="match status" value="1"/>
</dbReference>
<organism evidence="2 3">
    <name type="scientific">Helicovermis profundi</name>
    <dbReference type="NCBI Taxonomy" id="3065157"/>
    <lineage>
        <taxon>Bacteria</taxon>
        <taxon>Bacillati</taxon>
        <taxon>Bacillota</taxon>
        <taxon>Clostridia</taxon>
        <taxon>Helicovermis</taxon>
    </lineage>
</organism>
<dbReference type="GO" id="GO:0008061">
    <property type="term" value="F:chitin binding"/>
    <property type="evidence" value="ECO:0007669"/>
    <property type="project" value="InterPro"/>
</dbReference>
<evidence type="ECO:0000313" key="3">
    <source>
        <dbReference type="Proteomes" id="UP001321786"/>
    </source>
</evidence>
<name>A0AAU9E7I8_9FIRM</name>
<dbReference type="PANTHER" id="PTHR46066:SF2">
    <property type="entry name" value="CHITINASE DOMAIN-CONTAINING PROTEIN 1"/>
    <property type="match status" value="1"/>
</dbReference>
<dbReference type="AlphaFoldDB" id="A0AAU9E7I8"/>
<dbReference type="Pfam" id="PF00704">
    <property type="entry name" value="Glyco_hydro_18"/>
    <property type="match status" value="1"/>
</dbReference>
<protein>
    <recommendedName>
        <fullName evidence="1">GH18 domain-containing protein</fullName>
    </recommendedName>
</protein>
<dbReference type="InterPro" id="IPR011583">
    <property type="entry name" value="Chitinase_II/V-like_cat"/>
</dbReference>
<dbReference type="RefSeq" id="WP_338535690.1">
    <property type="nucleotide sequence ID" value="NZ_AP028654.1"/>
</dbReference>
<dbReference type="InterPro" id="IPR001223">
    <property type="entry name" value="Glyco_hydro18_cat"/>
</dbReference>
<accession>A0AAU9E7I8</accession>
<keyword evidence="3" id="KW-1185">Reference proteome</keyword>
<evidence type="ECO:0000259" key="1">
    <source>
        <dbReference type="PROSITE" id="PS51910"/>
    </source>
</evidence>
<sequence length="546" mass="63740">MKKIIAISVLLSLLIVGTVYIKTHNTKEVNPQNKFIIVEESKITTNEIDQNEFELMQNEDLIDVLLLKKIGIFVDIDTKRNIVSISNDKTIVRSYVNDNKYRVNDNLVNDKIVYVYNNKYYIKESKLASKFRFSIDIGIKSKNIVLLNHSLPIYSGILKHKENMSNYDNLEEKLKIIKEEKLIIGNTTREGTLVLTEDKYIGYIDITSIDNVSKSYGEKVQEKINSKTINMTWEYVNKSNPNTNNIGQMVGLNVISPTWFSLKNSSGEINSKLSETYKKWARERKYEIWPLVSNQFNKEMTREFVNNAVARERFINNLLRIYKDNGFKGINIDFENMYKEDSYVFSVFINELTMKFKENGIKVSIDVTVPDGSDFWSKCYNREELGRVVDYMVVMTYDEHWASSPVSGSVASYGWVESNIEKLLEKVPPSKLILGIPFYTREWRETPSLTIPNKMDVKSVAITLKRIKAIIEEKKPNLIWDEYSKQYYYSYIENGKLIKVWIEDEKSISEKVSLVNKYKLIGIASWRRGYENIEIWDIINKELNKK</sequence>
<proteinExistence type="predicted"/>